<gene>
    <name evidence="3" type="primary">norV</name>
    <name evidence="3" type="ORF">Pmgp_01810</name>
</gene>
<dbReference type="InterPro" id="IPR029039">
    <property type="entry name" value="Flavoprotein-like_sf"/>
</dbReference>
<proteinExistence type="inferred from homology"/>
<dbReference type="PANTHER" id="PTHR43717:SF1">
    <property type="entry name" value="ANAEROBIC NITRIC OXIDE REDUCTASE FLAVORUBREDOXIN"/>
    <property type="match status" value="1"/>
</dbReference>
<dbReference type="NCBIfam" id="NF008887">
    <property type="entry name" value="PRK11921.1"/>
    <property type="match status" value="1"/>
</dbReference>
<accession>A0A4Y7RQK3</accession>
<dbReference type="Gene3D" id="3.60.15.10">
    <property type="entry name" value="Ribonuclease Z/Hydroxyacylglutathione hydrolase-like"/>
    <property type="match status" value="1"/>
</dbReference>
<protein>
    <submittedName>
        <fullName evidence="3">Anaerobic nitric oxide reductase flavorubredoxin</fullName>
    </submittedName>
</protein>
<dbReference type="RefSeq" id="WP_134213660.1">
    <property type="nucleotide sequence ID" value="NZ_QFFZ01000016.1"/>
</dbReference>
<dbReference type="InterPro" id="IPR036866">
    <property type="entry name" value="RibonucZ/Hydroxyglut_hydro"/>
</dbReference>
<dbReference type="InterPro" id="IPR016440">
    <property type="entry name" value="Rubredoxin-O_OxRdtase"/>
</dbReference>
<dbReference type="SMART" id="SM00849">
    <property type="entry name" value="Lactamase_B"/>
    <property type="match status" value="1"/>
</dbReference>
<keyword evidence="4" id="KW-1185">Reference proteome</keyword>
<sequence length="392" mass="43658">MIQIKDNIFWVGIKDWELKKFHGEELSTHRGSTYNSYLIKDKKTALVDTVWTPFYEKYLEQLESEVGLKNIDLIVTNHCEQDHGGSLPYLLERIPGTPVYCTKNGAMMIKKHFHKDWNFNIVKTGDSVDLGANKLVFVEMQMLHWPDSMATYVAGTNVLLSNDAFGQHYASPFMFNDQVDQCELYQEAIKYYANILTPFSKMAKAKINEVIGLGLPIEMIAPSHGIIWRDNPMQIVEKYAQWADGYHEGTVVVLYDTMWGATRKMAQAIAAGLAKKGIGAKLINAGKSDRNDVVAEIFKARGLIVGSSTINKGILSDVAALIEMVKGLKFKNKIGAAFGSYGWSGESVKILEEGLKESGIELVVEGIRAQYNPTPEDLQSCEALGEAFAAKI</sequence>
<dbReference type="PROSITE" id="PS50902">
    <property type="entry name" value="FLAVODOXIN_LIKE"/>
    <property type="match status" value="1"/>
</dbReference>
<dbReference type="InterPro" id="IPR008254">
    <property type="entry name" value="Flavodoxin/NO_synth"/>
</dbReference>
<dbReference type="InterPro" id="IPR045761">
    <property type="entry name" value="ODP_dom"/>
</dbReference>
<dbReference type="InterPro" id="IPR001279">
    <property type="entry name" value="Metallo-B-lactamas"/>
</dbReference>
<dbReference type="InterPro" id="IPR001226">
    <property type="entry name" value="Flavodoxin_CS"/>
</dbReference>
<dbReference type="Pfam" id="PF19583">
    <property type="entry name" value="ODP"/>
    <property type="match status" value="1"/>
</dbReference>
<dbReference type="CDD" id="cd07709">
    <property type="entry name" value="flavodiiron_proteins_MBL-fold"/>
    <property type="match status" value="1"/>
</dbReference>
<dbReference type="GO" id="GO:0010181">
    <property type="term" value="F:FMN binding"/>
    <property type="evidence" value="ECO:0007669"/>
    <property type="project" value="InterPro"/>
</dbReference>
<reference evidence="3 4" key="1">
    <citation type="journal article" date="2018" name="Environ. Microbiol.">
        <title>Novel energy conservation strategies and behaviour of Pelotomaculum schinkii driving syntrophic propionate catabolism.</title>
        <authorList>
            <person name="Hidalgo-Ahumada C.A.P."/>
            <person name="Nobu M.K."/>
            <person name="Narihiro T."/>
            <person name="Tamaki H."/>
            <person name="Liu W.T."/>
            <person name="Kamagata Y."/>
            <person name="Stams A.J.M."/>
            <person name="Imachi H."/>
            <person name="Sousa D.Z."/>
        </authorList>
    </citation>
    <scope>NUCLEOTIDE SEQUENCE [LARGE SCALE GENOMIC DNA]</scope>
    <source>
        <strain evidence="3 4">MGP</strain>
    </source>
</reference>
<dbReference type="SUPFAM" id="SSF56281">
    <property type="entry name" value="Metallo-hydrolase/oxidoreductase"/>
    <property type="match status" value="1"/>
</dbReference>
<dbReference type="GO" id="GO:0046872">
    <property type="term" value="F:metal ion binding"/>
    <property type="evidence" value="ECO:0007669"/>
    <property type="project" value="InterPro"/>
</dbReference>
<organism evidence="3 4">
    <name type="scientific">Pelotomaculum propionicicum</name>
    <dbReference type="NCBI Taxonomy" id="258475"/>
    <lineage>
        <taxon>Bacteria</taxon>
        <taxon>Bacillati</taxon>
        <taxon>Bacillota</taxon>
        <taxon>Clostridia</taxon>
        <taxon>Eubacteriales</taxon>
        <taxon>Desulfotomaculaceae</taxon>
        <taxon>Pelotomaculum</taxon>
    </lineage>
</organism>
<dbReference type="GO" id="GO:0009055">
    <property type="term" value="F:electron transfer activity"/>
    <property type="evidence" value="ECO:0007669"/>
    <property type="project" value="InterPro"/>
</dbReference>
<evidence type="ECO:0000259" key="2">
    <source>
        <dbReference type="PROSITE" id="PS50902"/>
    </source>
</evidence>
<dbReference type="AlphaFoldDB" id="A0A4Y7RQK3"/>
<evidence type="ECO:0000313" key="4">
    <source>
        <dbReference type="Proteomes" id="UP000297597"/>
    </source>
</evidence>
<dbReference type="Gene3D" id="3.40.50.360">
    <property type="match status" value="1"/>
</dbReference>
<dbReference type="PIRSF" id="PIRSF005243">
    <property type="entry name" value="ROO"/>
    <property type="match status" value="1"/>
</dbReference>
<comment type="similarity">
    <text evidence="1">In the N-terminal section; belongs to the zinc metallo-hydrolase group 3 family.</text>
</comment>
<evidence type="ECO:0000313" key="3">
    <source>
        <dbReference type="EMBL" id="TEB11275.1"/>
    </source>
</evidence>
<dbReference type="EMBL" id="QFFZ01000016">
    <property type="protein sequence ID" value="TEB11275.1"/>
    <property type="molecule type" value="Genomic_DNA"/>
</dbReference>
<dbReference type="Proteomes" id="UP000297597">
    <property type="component" value="Unassembled WGS sequence"/>
</dbReference>
<dbReference type="SUPFAM" id="SSF52218">
    <property type="entry name" value="Flavoproteins"/>
    <property type="match status" value="1"/>
</dbReference>
<name>A0A4Y7RQK3_9FIRM</name>
<dbReference type="PANTHER" id="PTHR43717">
    <property type="entry name" value="ANAEROBIC NITRIC OXIDE REDUCTASE FLAVORUBREDOXIN"/>
    <property type="match status" value="1"/>
</dbReference>
<dbReference type="OrthoDB" id="9807946at2"/>
<comment type="caution">
    <text evidence="3">The sequence shown here is derived from an EMBL/GenBank/DDBJ whole genome shotgun (WGS) entry which is preliminary data.</text>
</comment>
<dbReference type="Pfam" id="PF00258">
    <property type="entry name" value="Flavodoxin_1"/>
    <property type="match status" value="1"/>
</dbReference>
<dbReference type="PROSITE" id="PS00201">
    <property type="entry name" value="FLAVODOXIN"/>
    <property type="match status" value="1"/>
</dbReference>
<dbReference type="GO" id="GO:0016651">
    <property type="term" value="F:oxidoreductase activity, acting on NAD(P)H"/>
    <property type="evidence" value="ECO:0007669"/>
    <property type="project" value="UniProtKB-ARBA"/>
</dbReference>
<evidence type="ECO:0000256" key="1">
    <source>
        <dbReference type="ARBA" id="ARBA00007121"/>
    </source>
</evidence>
<feature type="domain" description="Flavodoxin-like" evidence="2">
    <location>
        <begin position="251"/>
        <end position="389"/>
    </location>
</feature>